<dbReference type="AlphaFoldDB" id="A0A382IRS5"/>
<keyword evidence="2" id="KW-0732">Signal</keyword>
<sequence>MKRREFLKLTSAGLALSSYDIISGQMNKKPNILFIMSDDHATNAISAYKSRLAGIAPTPNIDRLANEGMLFQNVFCTNSICTPSRATILTGQYSHINGVHSLKGNLPSEKQYLAHEMKNAGYVTAMIGKWHLKQEPASFDYYKVLPGQGKYYNPKFRVRGKKKWKQNVVRSTGHSSDVITDASLKWLQERDRSKPFFLMHHFKAPHGKWEYAERYESYLEDVVIPEPENLYDSGNHGSVATRGGHDDKIHEIGSSLGRRHNQRIQHLTVDIPDTASDDEYKHLAYQNY</sequence>
<dbReference type="PROSITE" id="PS00149">
    <property type="entry name" value="SULFATASE_2"/>
    <property type="match status" value="1"/>
</dbReference>
<feature type="non-terminal residue" evidence="6">
    <location>
        <position position="288"/>
    </location>
</feature>
<evidence type="ECO:0000256" key="1">
    <source>
        <dbReference type="ARBA" id="ARBA00008779"/>
    </source>
</evidence>
<dbReference type="Gene3D" id="3.40.720.10">
    <property type="entry name" value="Alkaline Phosphatase, subunit A"/>
    <property type="match status" value="1"/>
</dbReference>
<proteinExistence type="inferred from homology"/>
<gene>
    <name evidence="6" type="ORF">METZ01_LOCUS254427</name>
</gene>
<keyword evidence="3" id="KW-0378">Hydrolase</keyword>
<dbReference type="SUPFAM" id="SSF53649">
    <property type="entry name" value="Alkaline phosphatase-like"/>
    <property type="match status" value="1"/>
</dbReference>
<organism evidence="6">
    <name type="scientific">marine metagenome</name>
    <dbReference type="NCBI Taxonomy" id="408172"/>
    <lineage>
        <taxon>unclassified sequences</taxon>
        <taxon>metagenomes</taxon>
        <taxon>ecological metagenomes</taxon>
    </lineage>
</organism>
<dbReference type="InterPro" id="IPR017850">
    <property type="entry name" value="Alkaline_phosphatase_core_sf"/>
</dbReference>
<evidence type="ECO:0000256" key="3">
    <source>
        <dbReference type="ARBA" id="ARBA00022801"/>
    </source>
</evidence>
<evidence type="ECO:0000256" key="2">
    <source>
        <dbReference type="ARBA" id="ARBA00022729"/>
    </source>
</evidence>
<dbReference type="PROSITE" id="PS00523">
    <property type="entry name" value="SULFATASE_1"/>
    <property type="match status" value="1"/>
</dbReference>
<reference evidence="6" key="1">
    <citation type="submission" date="2018-05" db="EMBL/GenBank/DDBJ databases">
        <authorList>
            <person name="Lanie J.A."/>
            <person name="Ng W.-L."/>
            <person name="Kazmierczak K.M."/>
            <person name="Andrzejewski T.M."/>
            <person name="Davidsen T.M."/>
            <person name="Wayne K.J."/>
            <person name="Tettelin H."/>
            <person name="Glass J.I."/>
            <person name="Rusch D."/>
            <person name="Podicherti R."/>
            <person name="Tsui H.-C.T."/>
            <person name="Winkler M.E."/>
        </authorList>
    </citation>
    <scope>NUCLEOTIDE SEQUENCE</scope>
</reference>
<dbReference type="PANTHER" id="PTHR43108">
    <property type="entry name" value="N-ACETYLGLUCOSAMINE-6-SULFATASE FAMILY MEMBER"/>
    <property type="match status" value="1"/>
</dbReference>
<accession>A0A382IRS5</accession>
<dbReference type="EMBL" id="UINC01068733">
    <property type="protein sequence ID" value="SVC01573.1"/>
    <property type="molecule type" value="Genomic_DNA"/>
</dbReference>
<dbReference type="GO" id="GO:0016787">
    <property type="term" value="F:hydrolase activity"/>
    <property type="evidence" value="ECO:0007669"/>
    <property type="project" value="UniProtKB-KW"/>
</dbReference>
<name>A0A382IRS5_9ZZZZ</name>
<evidence type="ECO:0000259" key="5">
    <source>
        <dbReference type="Pfam" id="PF00884"/>
    </source>
</evidence>
<evidence type="ECO:0000256" key="4">
    <source>
        <dbReference type="ARBA" id="ARBA00023180"/>
    </source>
</evidence>
<feature type="domain" description="Sulfatase N-terminal" evidence="5">
    <location>
        <begin position="30"/>
        <end position="220"/>
    </location>
</feature>
<dbReference type="PANTHER" id="PTHR43108:SF6">
    <property type="entry name" value="N-SULPHOGLUCOSAMINE SULPHOHYDROLASE"/>
    <property type="match status" value="1"/>
</dbReference>
<protein>
    <recommendedName>
        <fullName evidence="5">Sulfatase N-terminal domain-containing protein</fullName>
    </recommendedName>
</protein>
<dbReference type="Pfam" id="PF00884">
    <property type="entry name" value="Sulfatase"/>
    <property type="match status" value="1"/>
</dbReference>
<evidence type="ECO:0000313" key="6">
    <source>
        <dbReference type="EMBL" id="SVC01573.1"/>
    </source>
</evidence>
<dbReference type="InterPro" id="IPR024607">
    <property type="entry name" value="Sulfatase_CS"/>
</dbReference>
<comment type="similarity">
    <text evidence="1">Belongs to the sulfatase family.</text>
</comment>
<keyword evidence="4" id="KW-0325">Glycoprotein</keyword>
<dbReference type="InterPro" id="IPR000917">
    <property type="entry name" value="Sulfatase_N"/>
</dbReference>